<accession>A0A1S3YGY0</accession>
<feature type="transmembrane region" description="Helical" evidence="1">
    <location>
        <begin position="57"/>
        <end position="78"/>
    </location>
</feature>
<sequence>MVASSRSCHCVHCFASSSSTHAASHGCVYSSSKGPKDPITAVRHGCVSKLFKRAQDLVVLLPVVSSSPLVVATVFFFRSSPVCCFFFSDVVAAFLHFSRCCHASFFVLFQTTKLLSVRVRRRFDPVHYSESFQHMY</sequence>
<keyword evidence="1" id="KW-1133">Transmembrane helix</keyword>
<dbReference type="PaxDb" id="4097-A0A1S3YGY0"/>
<dbReference type="RefSeq" id="XP_016451202.1">
    <property type="nucleotide sequence ID" value="XM_016595716.1"/>
</dbReference>
<dbReference type="AlphaFoldDB" id="A0A1S3YGY0"/>
<dbReference type="KEGG" id="nta:107775914"/>
<proteinExistence type="predicted"/>
<evidence type="ECO:0000256" key="1">
    <source>
        <dbReference type="SAM" id="Phobius"/>
    </source>
</evidence>
<keyword evidence="1" id="KW-0472">Membrane</keyword>
<protein>
    <submittedName>
        <fullName evidence="2">Uncharacterized protein</fullName>
    </submittedName>
</protein>
<name>A0A1S3YGY0_TOBAC</name>
<evidence type="ECO:0000313" key="2">
    <source>
        <dbReference type="RefSeq" id="XP_016451202.1"/>
    </source>
</evidence>
<keyword evidence="1" id="KW-0812">Transmembrane</keyword>
<organism evidence="2">
    <name type="scientific">Nicotiana tabacum</name>
    <name type="common">Common tobacco</name>
    <dbReference type="NCBI Taxonomy" id="4097"/>
    <lineage>
        <taxon>Eukaryota</taxon>
        <taxon>Viridiplantae</taxon>
        <taxon>Streptophyta</taxon>
        <taxon>Embryophyta</taxon>
        <taxon>Tracheophyta</taxon>
        <taxon>Spermatophyta</taxon>
        <taxon>Magnoliopsida</taxon>
        <taxon>eudicotyledons</taxon>
        <taxon>Gunneridae</taxon>
        <taxon>Pentapetalae</taxon>
        <taxon>asterids</taxon>
        <taxon>lamiids</taxon>
        <taxon>Solanales</taxon>
        <taxon>Solanaceae</taxon>
        <taxon>Nicotianoideae</taxon>
        <taxon>Nicotianeae</taxon>
        <taxon>Nicotiana</taxon>
    </lineage>
</organism>
<reference evidence="2" key="1">
    <citation type="submission" date="2025-08" db="UniProtKB">
        <authorList>
            <consortium name="RefSeq"/>
        </authorList>
    </citation>
    <scope>IDENTIFICATION</scope>
</reference>
<gene>
    <name evidence="2" type="primary">LOC107775914</name>
</gene>